<gene>
    <name evidence="1" type="ORF">UFOPK3889_00793</name>
</gene>
<evidence type="ECO:0000313" key="1">
    <source>
        <dbReference type="EMBL" id="CAB4973988.1"/>
    </source>
</evidence>
<dbReference type="AlphaFoldDB" id="A0A6J7M1B9"/>
<reference evidence="1" key="1">
    <citation type="submission" date="2020-05" db="EMBL/GenBank/DDBJ databases">
        <authorList>
            <person name="Chiriac C."/>
            <person name="Salcher M."/>
            <person name="Ghai R."/>
            <person name="Kavagutti S V."/>
        </authorList>
    </citation>
    <scope>NUCLEOTIDE SEQUENCE</scope>
</reference>
<dbReference type="EMBL" id="CAFBNZ010000150">
    <property type="protein sequence ID" value="CAB4973988.1"/>
    <property type="molecule type" value="Genomic_DNA"/>
</dbReference>
<sequence length="210" mass="23202">MNQTITTRKDVDECTELSDADNTTIVDRTEFCLRRIDDCQNTSLGVFHSPCFDSTDRHNADNSIVVDSNVGASFLLDGVDDLALWSNDFADLVHRNGDRNNLWSSLCHSVTALGNCRVHDLENCHPSFFGLLQSRCQDIGGNAINLGIELQCSHYFRSSGNLEVHVTESIFGSQNVSQAEILTLGVDESHSDTCNGCLDWHTGIHQRQAA</sequence>
<organism evidence="1">
    <name type="scientific">freshwater metagenome</name>
    <dbReference type="NCBI Taxonomy" id="449393"/>
    <lineage>
        <taxon>unclassified sequences</taxon>
        <taxon>metagenomes</taxon>
        <taxon>ecological metagenomes</taxon>
    </lineage>
</organism>
<protein>
    <submittedName>
        <fullName evidence="1">Unannotated protein</fullName>
    </submittedName>
</protein>
<name>A0A6J7M1B9_9ZZZZ</name>
<accession>A0A6J7M1B9</accession>
<proteinExistence type="predicted"/>